<evidence type="ECO:0000256" key="3">
    <source>
        <dbReference type="ARBA" id="ARBA00022729"/>
    </source>
</evidence>
<protein>
    <submittedName>
        <fullName evidence="11">FRAS1-related extracellular matrix protein 1</fullName>
    </submittedName>
</protein>
<reference evidence="11" key="1">
    <citation type="submission" date="2021-10" db="EMBL/GenBank/DDBJ databases">
        <title>Tropical sea cucumber genome reveals ecological adaptation and Cuvierian tubules defense mechanism.</title>
        <authorList>
            <person name="Chen T."/>
        </authorList>
    </citation>
    <scope>NUCLEOTIDE SEQUENCE</scope>
    <source>
        <strain evidence="11">Nanhai2018</strain>
        <tissue evidence="11">Muscle</tissue>
    </source>
</reference>
<organism evidence="11 12">
    <name type="scientific">Holothuria leucospilota</name>
    <name type="common">Black long sea cucumber</name>
    <name type="synonym">Mertensiothuria leucospilota</name>
    <dbReference type="NCBI Taxonomy" id="206669"/>
    <lineage>
        <taxon>Eukaryota</taxon>
        <taxon>Metazoa</taxon>
        <taxon>Echinodermata</taxon>
        <taxon>Eleutherozoa</taxon>
        <taxon>Echinozoa</taxon>
        <taxon>Holothuroidea</taxon>
        <taxon>Aspidochirotacea</taxon>
        <taxon>Aspidochirotida</taxon>
        <taxon>Holothuriidae</taxon>
        <taxon>Holothuria</taxon>
    </lineage>
</organism>
<evidence type="ECO:0000256" key="4">
    <source>
        <dbReference type="ARBA" id="ARBA00022737"/>
    </source>
</evidence>
<dbReference type="Pfam" id="PF19309">
    <property type="entry name" value="Frem_N"/>
    <property type="match status" value="1"/>
</dbReference>
<feature type="repeat" description="CSPG" evidence="8">
    <location>
        <begin position="747"/>
        <end position="838"/>
    </location>
</feature>
<dbReference type="Gene3D" id="2.60.40.2030">
    <property type="match status" value="1"/>
</dbReference>
<accession>A0A9Q1C841</accession>
<keyword evidence="5" id="KW-0106">Calcium</keyword>
<dbReference type="PROSITE" id="PS51854">
    <property type="entry name" value="CSPG"/>
    <property type="match status" value="11"/>
</dbReference>
<feature type="repeat" description="CSPG" evidence="8">
    <location>
        <begin position="1336"/>
        <end position="1428"/>
    </location>
</feature>
<keyword evidence="3" id="KW-0732">Signal</keyword>
<dbReference type="SMART" id="SM00034">
    <property type="entry name" value="CLECT"/>
    <property type="match status" value="1"/>
</dbReference>
<keyword evidence="12" id="KW-1185">Reference proteome</keyword>
<keyword evidence="2" id="KW-0479">Metal-binding</keyword>
<dbReference type="OrthoDB" id="430044at2759"/>
<keyword evidence="7" id="KW-0325">Glycoprotein</keyword>
<feature type="repeat" description="CSPG" evidence="8">
    <location>
        <begin position="1216"/>
        <end position="1315"/>
    </location>
</feature>
<dbReference type="Pfam" id="PF03160">
    <property type="entry name" value="Calx-beta"/>
    <property type="match status" value="1"/>
</dbReference>
<feature type="region of interest" description="Disordered" evidence="9">
    <location>
        <begin position="1806"/>
        <end position="1878"/>
    </location>
</feature>
<dbReference type="GO" id="GO:0046872">
    <property type="term" value="F:metal ion binding"/>
    <property type="evidence" value="ECO:0007669"/>
    <property type="project" value="UniProtKB-KW"/>
</dbReference>
<dbReference type="PROSITE" id="PS50041">
    <property type="entry name" value="C_TYPE_LECTIN_2"/>
    <property type="match status" value="1"/>
</dbReference>
<feature type="repeat" description="CSPG" evidence="8">
    <location>
        <begin position="492"/>
        <end position="586"/>
    </location>
</feature>
<dbReference type="GO" id="GO:0009653">
    <property type="term" value="P:anatomical structure morphogenesis"/>
    <property type="evidence" value="ECO:0007669"/>
    <property type="project" value="TreeGrafter"/>
</dbReference>
<dbReference type="GO" id="GO:0007155">
    <property type="term" value="P:cell adhesion"/>
    <property type="evidence" value="ECO:0007669"/>
    <property type="project" value="UniProtKB-KW"/>
</dbReference>
<dbReference type="InterPro" id="IPR001304">
    <property type="entry name" value="C-type_lectin-like"/>
</dbReference>
<dbReference type="InterPro" id="IPR003644">
    <property type="entry name" value="Calx_beta"/>
</dbReference>
<dbReference type="PANTHER" id="PTHR45739:SF11">
    <property type="entry name" value="FRAS1-RELATED EXTRACELLULAR MATRIX PROTEIN 1-LIKE ISOFORM X1"/>
    <property type="match status" value="1"/>
</dbReference>
<dbReference type="InterPro" id="IPR051561">
    <property type="entry name" value="FRAS1_ECM"/>
</dbReference>
<feature type="compositionally biased region" description="Polar residues" evidence="9">
    <location>
        <begin position="1917"/>
        <end position="1930"/>
    </location>
</feature>
<feature type="repeat" description="CSPG" evidence="8">
    <location>
        <begin position="384"/>
        <end position="471"/>
    </location>
</feature>
<feature type="region of interest" description="Disordered" evidence="9">
    <location>
        <begin position="1899"/>
        <end position="2039"/>
    </location>
</feature>
<keyword evidence="6" id="KW-0130">Cell adhesion</keyword>
<evidence type="ECO:0000256" key="9">
    <source>
        <dbReference type="SAM" id="MobiDB-lite"/>
    </source>
</evidence>
<dbReference type="Pfam" id="PF00059">
    <property type="entry name" value="Lectin_C"/>
    <property type="match status" value="1"/>
</dbReference>
<feature type="compositionally biased region" description="Low complexity" evidence="9">
    <location>
        <begin position="1987"/>
        <end position="1996"/>
    </location>
</feature>
<evidence type="ECO:0000256" key="8">
    <source>
        <dbReference type="PROSITE-ProRule" id="PRU01201"/>
    </source>
</evidence>
<evidence type="ECO:0000256" key="2">
    <source>
        <dbReference type="ARBA" id="ARBA00022723"/>
    </source>
</evidence>
<feature type="repeat" description="CSPG" evidence="8">
    <location>
        <begin position="979"/>
        <end position="1081"/>
    </location>
</feature>
<evidence type="ECO:0000313" key="12">
    <source>
        <dbReference type="Proteomes" id="UP001152320"/>
    </source>
</evidence>
<feature type="repeat" description="CSPG" evidence="8">
    <location>
        <begin position="611"/>
        <end position="725"/>
    </location>
</feature>
<comment type="caution">
    <text evidence="11">The sequence shown here is derived from an EMBL/GenBank/DDBJ whole genome shotgun (WGS) entry which is preliminary data.</text>
</comment>
<evidence type="ECO:0000313" key="11">
    <source>
        <dbReference type="EMBL" id="KAJ8040427.1"/>
    </source>
</evidence>
<dbReference type="InterPro" id="IPR039005">
    <property type="entry name" value="CSPG_rpt"/>
</dbReference>
<evidence type="ECO:0000256" key="7">
    <source>
        <dbReference type="ARBA" id="ARBA00023180"/>
    </source>
</evidence>
<dbReference type="InterPro" id="IPR016187">
    <property type="entry name" value="CTDL_fold"/>
</dbReference>
<dbReference type="GO" id="GO:0016020">
    <property type="term" value="C:membrane"/>
    <property type="evidence" value="ECO:0007669"/>
    <property type="project" value="InterPro"/>
</dbReference>
<dbReference type="Pfam" id="PF16184">
    <property type="entry name" value="Cadherin_3"/>
    <property type="match status" value="12"/>
</dbReference>
<sequence>MASLQRQLITCVVLLIEIYHVIGQLVLMNSGVVVPIGRSVQLTELSLQFRPVGPEEECRVQVEVNEPYYMRVGTIQPQVFDCMHFVESKVYYHHSGNPLLDHDVVKFIAHKLNETHTVTEQFHFRVDITEEDYMIVFPMGELEITEFFGESHEIDLRVIDFMYEPWFNVTCMVTINTLRDGYPKYGELIKGQGEEEQTVRALQVSCDEFMRTGIRYRHLSPPTPDKDFIVLTVEVNDPNIQEDPFIEKYFMPVELTACFPNQLPEAALMSTELLHVDQFILSTLTPEVLSGRDDESPNEEIIFHIVQPLGPGEGKIVHLDDHTKAVESFSQADLELLNIGYSPPTTSFTERQVFQMRVLVYDSFFEESSPVQVMFAVRPSYTNAPRVGVNTGLTLLEGQSRPIQNTNFRIVDSDSLFIVRAKIVGGMRHGHILVNNRRALMFSQADIDRGAVVYQHDDSDTLKDSLELRITDGRDSIRATIPINILPKDDTAPYLINNVELEVTEGETVRISRFSLLGTDKDSSDEYIIYRVVEPLLGGDILKKYSEESYGFPVIEFTQRDLLRGQIYYQHFGNEVFEDRINLILVDNNFPPNESPIQTFNIKILQVHDLPPQLCPDAKLSLTVRETEVSQITKRMLCFTDNESEDEDLLYTITTPPYFQETHTLTDAGRIFSSAGMPMLMKNAAIPSLRSFTQGDINERTIAFMPPFKEGGPLPRNVEFVFSVSDPFGNVVLGQIFEVTVLPVNNQEPMIYITDFVVQEGGSITFMPMTMTVTDMDTLSDHLMITLTSEPTNGMIQVADRNLTDGDTFMVQDIRAGIVRYVHGGSDSLQDEFTISATDGIFVVSQVVPISIMPLNDEIPTLKPGLKSRLTAFEGGEVSVGPDVLSATDPDTNDMVLQYIVVQHPLRGVILKGGLVVNKFTQKDVNDGLITYFHTAGEIGLTKVEDVVTFLVSDTSVPTDENLPSHQVTITIRPVDNQPPGIVFGNPFFVSEGHKNSFRTDVISALDRDSTNDQITFHIVQQPDWGYVENVRPDPGSEKSNAGTPITSFSFLDVQEGNIKYVQSSHLGVEPTSDNFILYVTDGVRASQNVTFLVTINPRNDEKPTMRVKNFTVYENSFYKIQSSLITVADLDIPMEMLMFSIMDAPRFGTLVDRSAPDPLPVYDFNLNELQNTMKLTYVHDGSESTSDSFDIRVSDGKHILRKTVYVTIVPVNDERPEIVKNAGLELSLHESRLISPVVLLTEDLDTSDENLVIVINVLPQRGALQRKVGENVWEDIDEVGLNFTQEDVNQNLIRYQHRGELGTKGIDRFRFTVTDGQYRTGKETFRIVVEGTKRQALDVWNEGLRVREASFKVLTPEHLSATDHSDQVDSITFNILIDPTEGQIEDVGKPGFPLTSFTQLDLIGQRIVYRHLRTDRVANDILTFSISNGYETRNDTFQITVIPVDNSLPGLVVIEPISVSQRGVEFITQSNLHTIDQDTIPSRISYIITQFPSFGRLLISGVPVTHSFSQYDVDNLEISYRHEIGSHERDEFYFLVTDGTNEGFTTDDGLRTQPMRFSIQVDLIDSSPPNVRRIEIPNKMERVHSNNGFILSNMVLFSEDECGSEGILYIITRDPQFGYFENTETRQRIQGQFTQEEVDQRLIMYVIREEAGVTSDSFIFDVYDCAGNAVLNKRFDLSWSLIQFPQHVLHICETLGVLPIHVIRTGNPFVSSFVSIDTVEMTATRGADFIEPRASQLQFDPFETSAVWNVQIVEDELEEIRERFRVRLQEPVNALLGEFSKLTVVIKNAVDGYCAGEKPQVEDGVCCEEPLGPPPGQHPPPGQPHSPIEEPVLPVQPPVNIEPPLDPSVGRGLNPEDPHGNPGGDPPLPPVGTDFGAPYIPHYDPVPGGGGFIADGQCCPPDPFYDGGDPPPEGTFNHQQADTPINQDLQDVLGHPGWIHSISGGEQPPSGNPDNPGVLYVPTLGGGGRSGENPSLSRVNLGRNSGGSDSSSSDGNADHIFAPSVVHGRQEQPSQGGGGTFSSSSDPEGVYPSPDRVPSSDEWFTVVVPCSAQNAGEVRHHQLSGNDYICDGVSWQRWTIVLPSEPEEPRCEEGWMYHQHRCYMMSNSARTWDRSQRRCKERYNGNLVSILSPDDQSFVRSIMGGLDVWIGLNDKRREGHWEWVSGDRISFTRWKPTSNSNRRRNEKNCVYMNSRFRWVADECNIDVRRFICMKPAE</sequence>
<feature type="domain" description="C-type lectin" evidence="10">
    <location>
        <begin position="2099"/>
        <end position="2205"/>
    </location>
</feature>
<dbReference type="Gene3D" id="3.10.100.10">
    <property type="entry name" value="Mannose-Binding Protein A, subunit A"/>
    <property type="match status" value="1"/>
</dbReference>
<feature type="repeat" description="CSPG" evidence="8">
    <location>
        <begin position="265"/>
        <end position="359"/>
    </location>
</feature>
<gene>
    <name evidence="11" type="ORF">HOLleu_14711</name>
</gene>
<evidence type="ECO:0000256" key="5">
    <source>
        <dbReference type="ARBA" id="ARBA00022837"/>
    </source>
</evidence>
<feature type="repeat" description="CSPG" evidence="8">
    <location>
        <begin position="1102"/>
        <end position="1195"/>
    </location>
</feature>
<feature type="repeat" description="CSPG" evidence="8">
    <location>
        <begin position="861"/>
        <end position="953"/>
    </location>
</feature>
<dbReference type="SMART" id="SM00237">
    <property type="entry name" value="Calx_beta"/>
    <property type="match status" value="1"/>
</dbReference>
<dbReference type="InterPro" id="IPR038081">
    <property type="entry name" value="CalX-like_sf"/>
</dbReference>
<dbReference type="InterPro" id="IPR045658">
    <property type="entry name" value="FRAS1-rel_N"/>
</dbReference>
<dbReference type="InterPro" id="IPR016186">
    <property type="entry name" value="C-type_lectin-like/link_sf"/>
</dbReference>
<feature type="repeat" description="CSPG" evidence="8">
    <location>
        <begin position="1449"/>
        <end position="1538"/>
    </location>
</feature>
<evidence type="ECO:0000256" key="1">
    <source>
        <dbReference type="ARBA" id="ARBA00005529"/>
    </source>
</evidence>
<dbReference type="EMBL" id="JAIZAY010000006">
    <property type="protein sequence ID" value="KAJ8040427.1"/>
    <property type="molecule type" value="Genomic_DNA"/>
</dbReference>
<evidence type="ECO:0000256" key="6">
    <source>
        <dbReference type="ARBA" id="ARBA00022889"/>
    </source>
</evidence>
<name>A0A9Q1C841_HOLLE</name>
<keyword evidence="4" id="KW-0677">Repeat</keyword>
<proteinExistence type="inferred from homology"/>
<dbReference type="SUPFAM" id="SSF56436">
    <property type="entry name" value="C-type lectin-like"/>
    <property type="match status" value="1"/>
</dbReference>
<feature type="compositionally biased region" description="Pro residues" evidence="9">
    <location>
        <begin position="1812"/>
        <end position="1825"/>
    </location>
</feature>
<comment type="similarity">
    <text evidence="1">Belongs to the FRAS1 family.</text>
</comment>
<evidence type="ECO:0000259" key="10">
    <source>
        <dbReference type="PROSITE" id="PS50041"/>
    </source>
</evidence>
<dbReference type="Proteomes" id="UP001152320">
    <property type="component" value="Chromosome 6"/>
</dbReference>
<dbReference type="GO" id="GO:0007154">
    <property type="term" value="P:cell communication"/>
    <property type="evidence" value="ECO:0007669"/>
    <property type="project" value="InterPro"/>
</dbReference>
<dbReference type="SUPFAM" id="SSF141072">
    <property type="entry name" value="CalX-like"/>
    <property type="match status" value="1"/>
</dbReference>
<feature type="compositionally biased region" description="Pro residues" evidence="9">
    <location>
        <begin position="1835"/>
        <end position="1847"/>
    </location>
</feature>
<dbReference type="PANTHER" id="PTHR45739">
    <property type="entry name" value="MATRIX PROTEIN, PUTATIVE-RELATED"/>
    <property type="match status" value="1"/>
</dbReference>